<dbReference type="SUPFAM" id="SSF74650">
    <property type="entry name" value="Galactose mutarotase-like"/>
    <property type="match status" value="1"/>
</dbReference>
<dbReference type="EMBL" id="SOAM01000001">
    <property type="protein sequence ID" value="TDS80220.1"/>
    <property type="molecule type" value="Genomic_DNA"/>
</dbReference>
<dbReference type="InterPro" id="IPR037480">
    <property type="entry name" value="YihR-like"/>
</dbReference>
<name>A0A4R7FQZ5_9MICO</name>
<evidence type="ECO:0000313" key="1">
    <source>
        <dbReference type="EMBL" id="TDS80220.1"/>
    </source>
</evidence>
<evidence type="ECO:0000313" key="2">
    <source>
        <dbReference type="Proteomes" id="UP000295344"/>
    </source>
</evidence>
<dbReference type="GO" id="GO:0005975">
    <property type="term" value="P:carbohydrate metabolic process"/>
    <property type="evidence" value="ECO:0007669"/>
    <property type="project" value="InterPro"/>
</dbReference>
<dbReference type="GO" id="GO:0030246">
    <property type="term" value="F:carbohydrate binding"/>
    <property type="evidence" value="ECO:0007669"/>
    <property type="project" value="InterPro"/>
</dbReference>
<dbReference type="CDD" id="cd09022">
    <property type="entry name" value="Aldose_epim_Ec_YihR"/>
    <property type="match status" value="1"/>
</dbReference>
<dbReference type="Gene3D" id="2.70.98.10">
    <property type="match status" value="1"/>
</dbReference>
<comment type="caution">
    <text evidence="1">The sequence shown here is derived from an EMBL/GenBank/DDBJ whole genome shotgun (WGS) entry which is preliminary data.</text>
</comment>
<dbReference type="InterPro" id="IPR014718">
    <property type="entry name" value="GH-type_carb-bd"/>
</dbReference>
<keyword evidence="2" id="KW-1185">Reference proteome</keyword>
<dbReference type="OrthoDB" id="4739604at2"/>
<reference evidence="1 2" key="1">
    <citation type="submission" date="2019-03" db="EMBL/GenBank/DDBJ databases">
        <title>Genomic Encyclopedia of Archaeal and Bacterial Type Strains, Phase II (KMG-II): from individual species to whole genera.</title>
        <authorList>
            <person name="Goeker M."/>
        </authorList>
    </citation>
    <scope>NUCLEOTIDE SEQUENCE [LARGE SCALE GENOMIC DNA]</scope>
    <source>
        <strain evidence="1 2">DSM 24782</strain>
    </source>
</reference>
<sequence length="307" mass="32585">MPATGAQHVLRLDGPAGPVTATVAELAASLRRVRVGDTEIVQDYPADALPSGASGVVLVPWPNRVRDGRWVLDGKPQQLDLSEPSKGNASHGLLRNTGYRVTDSSESAVTLSATVFPQHGYPFHLETSVRYALTDTGIDVVHGVHNVGEGTAPFGVGCHPYLRVGDVPMRDLTVAVSGARMLETDDRSLPVREVPVAGTDRDLRAGAALRGLDLDTAYTGLEVVDGRVRHRVTAPDGTAVELAADPVFGWVQVFTTDVYGTDDGLIDAVAVEPMTCPADAFNSGTDLLHLEPGEQWVASWSLALVRP</sequence>
<dbReference type="Proteomes" id="UP000295344">
    <property type="component" value="Unassembled WGS sequence"/>
</dbReference>
<accession>A0A4R7FQZ5</accession>
<dbReference type="RefSeq" id="WP_133764962.1">
    <property type="nucleotide sequence ID" value="NZ_BAAARP010000001.1"/>
</dbReference>
<proteinExistence type="predicted"/>
<protein>
    <submittedName>
        <fullName evidence="1">Aldose 1-epimerase</fullName>
    </submittedName>
</protein>
<gene>
    <name evidence="1" type="ORF">CLV52_0775</name>
</gene>
<dbReference type="AlphaFoldDB" id="A0A4R7FQZ5"/>
<dbReference type="InterPro" id="IPR008183">
    <property type="entry name" value="Aldose_1/G6P_1-epimerase"/>
</dbReference>
<dbReference type="Pfam" id="PF01263">
    <property type="entry name" value="Aldose_epim"/>
    <property type="match status" value="1"/>
</dbReference>
<dbReference type="InterPro" id="IPR011013">
    <property type="entry name" value="Gal_mutarotase_sf_dom"/>
</dbReference>
<organism evidence="1 2">
    <name type="scientific">Amnibacterium kyonggiense</name>
    <dbReference type="NCBI Taxonomy" id="595671"/>
    <lineage>
        <taxon>Bacteria</taxon>
        <taxon>Bacillati</taxon>
        <taxon>Actinomycetota</taxon>
        <taxon>Actinomycetes</taxon>
        <taxon>Micrococcales</taxon>
        <taxon>Microbacteriaceae</taxon>
        <taxon>Amnibacterium</taxon>
    </lineage>
</organism>
<dbReference type="GO" id="GO:0016853">
    <property type="term" value="F:isomerase activity"/>
    <property type="evidence" value="ECO:0007669"/>
    <property type="project" value="InterPro"/>
</dbReference>